<evidence type="ECO:0000313" key="15">
    <source>
        <dbReference type="Proteomes" id="UP000541444"/>
    </source>
</evidence>
<comment type="caution">
    <text evidence="14">The sequence shown here is derived from an EMBL/GenBank/DDBJ whole genome shotgun (WGS) entry which is preliminary data.</text>
</comment>
<dbReference type="AlphaFoldDB" id="A0A7J7LWI0"/>
<evidence type="ECO:0000256" key="5">
    <source>
        <dbReference type="ARBA" id="ARBA00022958"/>
    </source>
</evidence>
<dbReference type="GO" id="GO:0006813">
    <property type="term" value="P:potassium ion transport"/>
    <property type="evidence" value="ECO:0007669"/>
    <property type="project" value="UniProtKB-KW"/>
</dbReference>
<dbReference type="InterPro" id="IPR057290">
    <property type="entry name" value="CHX17_C"/>
</dbReference>
<keyword evidence="2" id="KW-0813">Transport</keyword>
<evidence type="ECO:0000256" key="8">
    <source>
        <dbReference type="ARBA" id="ARBA00023136"/>
    </source>
</evidence>
<dbReference type="Gene3D" id="3.40.50.12370">
    <property type="match status" value="1"/>
</dbReference>
<dbReference type="GO" id="GO:0012505">
    <property type="term" value="C:endomembrane system"/>
    <property type="evidence" value="ECO:0007669"/>
    <property type="project" value="TreeGrafter"/>
</dbReference>
<dbReference type="Proteomes" id="UP000541444">
    <property type="component" value="Unassembled WGS sequence"/>
</dbReference>
<evidence type="ECO:0000259" key="11">
    <source>
        <dbReference type="Pfam" id="PF00999"/>
    </source>
</evidence>
<feature type="transmembrane region" description="Helical" evidence="10">
    <location>
        <begin position="146"/>
        <end position="168"/>
    </location>
</feature>
<feature type="transmembrane region" description="Helical" evidence="10">
    <location>
        <begin position="245"/>
        <end position="265"/>
    </location>
</feature>
<feature type="domain" description="Cation/H(+) antiporter C-terminal" evidence="13">
    <location>
        <begin position="638"/>
        <end position="781"/>
    </location>
</feature>
<evidence type="ECO:0000259" key="13">
    <source>
        <dbReference type="Pfam" id="PF23259"/>
    </source>
</evidence>
<dbReference type="Pfam" id="PF23256">
    <property type="entry name" value="CHX17_2nd"/>
    <property type="match status" value="1"/>
</dbReference>
<evidence type="ECO:0000259" key="12">
    <source>
        <dbReference type="Pfam" id="PF23256"/>
    </source>
</evidence>
<evidence type="ECO:0008006" key="16">
    <source>
        <dbReference type="Google" id="ProtNLM"/>
    </source>
</evidence>
<dbReference type="InterPro" id="IPR006153">
    <property type="entry name" value="Cation/H_exchanger_TM"/>
</dbReference>
<dbReference type="GO" id="GO:1902600">
    <property type="term" value="P:proton transmembrane transport"/>
    <property type="evidence" value="ECO:0007669"/>
    <property type="project" value="InterPro"/>
</dbReference>
<name>A0A7J7LWI0_9MAGN</name>
<sequence length="807" mass="90975">MSGGILMPDMTPEDNGTTLLYNLTTRTIVCHRFVSENHRGVFHKENPLQSLSSLFMLYILMVVLLTRTLQFLLKPLKQPRIVCEIIAGIIIGPSVLGRNEKFASMIFPERSYDLLAITAKIGIMYYLFIISVQMDPFVLHKIPRKVSVISIFSVLLPVGVTYTVDYLLKKSMFGKKENFYIVSGSASNFSMASFVVLQPILREFKILNSDVGRLAMQTAMISDVANWLFLRFFCQWYALDPREGLNAIIFYVAMVVFILFVRVSFVQYLRWIISKTPKGKDVDEFYVIMILLLVLVTGFFTDYMGISVTDGPVILGLYIPDGPPLGATLVKRSETIINDVLMPLLFAYIGMKTDLFAAFAPASLNFAWSVFIIHFSAYLAKFLGTLLITPFYMSFRESVSLSLIMLFRGQTELTLYLYTWEAKLITNECLSLDVLYTMMITAIAAPLVNLIYKPTRQYIIETRRTIEHSRPNSEVHIVTCIYNQEGVPSVINLLQATAATEDSPITVYMLHLVELIGRAAPKLIFHDKHRRCARYDSSEAIVSAFKRFEASCDHVQVHSYTSVSPYITMHHDICELALQNRASLIIVLFHKHGVQVDHALYMNNSNVLAHAPCSVGILVEQVSQPHTVYSNSLGSINSVAVLFMGGADAREALAYADRMTHKPRMNLTLVHFVDNGVEDDPSERVLDSDYIKCFREKHGRNDNIIFKEVVSNNGEETINAIQDMRDERYNVFIVGRGQGINSKLIEGLSIWSENPQLGVIGDFISSTDFNSSASVLVVHQHVVITAASIKHTMGIPDDIVIHRDFLC</sequence>
<comment type="subcellular location">
    <subcellularLocation>
        <location evidence="1">Membrane</location>
        <topology evidence="1">Multi-pass membrane protein</topology>
    </subcellularLocation>
</comment>
<feature type="transmembrane region" description="Helical" evidence="10">
    <location>
        <begin position="114"/>
        <end position="134"/>
    </location>
</feature>
<keyword evidence="4 10" id="KW-0812">Transmembrane</keyword>
<feature type="transmembrane region" description="Helical" evidence="10">
    <location>
        <begin position="400"/>
        <end position="419"/>
    </location>
</feature>
<keyword evidence="8 10" id="KW-0472">Membrane</keyword>
<feature type="transmembrane region" description="Helical" evidence="10">
    <location>
        <begin position="434"/>
        <end position="452"/>
    </location>
</feature>
<evidence type="ECO:0000256" key="4">
    <source>
        <dbReference type="ARBA" id="ARBA00022692"/>
    </source>
</evidence>
<evidence type="ECO:0000256" key="7">
    <source>
        <dbReference type="ARBA" id="ARBA00023065"/>
    </source>
</evidence>
<keyword evidence="5" id="KW-0630">Potassium</keyword>
<proteinExistence type="inferred from homology"/>
<gene>
    <name evidence="14" type="ORF">GIB67_036633</name>
</gene>
<evidence type="ECO:0000256" key="3">
    <source>
        <dbReference type="ARBA" id="ARBA00022538"/>
    </source>
</evidence>
<keyword evidence="15" id="KW-1185">Reference proteome</keyword>
<organism evidence="14 15">
    <name type="scientific">Kingdonia uniflora</name>
    <dbReference type="NCBI Taxonomy" id="39325"/>
    <lineage>
        <taxon>Eukaryota</taxon>
        <taxon>Viridiplantae</taxon>
        <taxon>Streptophyta</taxon>
        <taxon>Embryophyta</taxon>
        <taxon>Tracheophyta</taxon>
        <taxon>Spermatophyta</taxon>
        <taxon>Magnoliopsida</taxon>
        <taxon>Ranunculales</taxon>
        <taxon>Circaeasteraceae</taxon>
        <taxon>Kingdonia</taxon>
    </lineage>
</organism>
<feature type="transmembrane region" description="Helical" evidence="10">
    <location>
        <begin position="180"/>
        <end position="201"/>
    </location>
</feature>
<protein>
    <recommendedName>
        <fullName evidence="16">Cation/H+ exchanger domain-containing protein</fullName>
    </recommendedName>
</protein>
<keyword evidence="3" id="KW-0633">Potassium transport</keyword>
<feature type="transmembrane region" description="Helical" evidence="10">
    <location>
        <begin position="366"/>
        <end position="388"/>
    </location>
</feature>
<dbReference type="InterPro" id="IPR050794">
    <property type="entry name" value="CPA2_transporter"/>
</dbReference>
<evidence type="ECO:0000256" key="10">
    <source>
        <dbReference type="SAM" id="Phobius"/>
    </source>
</evidence>
<evidence type="ECO:0000256" key="9">
    <source>
        <dbReference type="ARBA" id="ARBA00038341"/>
    </source>
</evidence>
<dbReference type="Pfam" id="PF23259">
    <property type="entry name" value="CHX17_C"/>
    <property type="match status" value="1"/>
</dbReference>
<dbReference type="InterPro" id="IPR057291">
    <property type="entry name" value="CHX17_2nd"/>
</dbReference>
<dbReference type="GO" id="GO:0016020">
    <property type="term" value="C:membrane"/>
    <property type="evidence" value="ECO:0007669"/>
    <property type="project" value="UniProtKB-SubCell"/>
</dbReference>
<dbReference type="Pfam" id="PF00999">
    <property type="entry name" value="Na_H_Exchanger"/>
    <property type="match status" value="1"/>
</dbReference>
<feature type="transmembrane region" description="Helical" evidence="10">
    <location>
        <begin position="55"/>
        <end position="73"/>
    </location>
</feature>
<dbReference type="GO" id="GO:0015297">
    <property type="term" value="F:antiporter activity"/>
    <property type="evidence" value="ECO:0007669"/>
    <property type="project" value="InterPro"/>
</dbReference>
<feature type="transmembrane region" description="Helical" evidence="10">
    <location>
        <begin position="285"/>
        <end position="306"/>
    </location>
</feature>
<dbReference type="PANTHER" id="PTHR32468">
    <property type="entry name" value="CATION/H + ANTIPORTER"/>
    <property type="match status" value="1"/>
</dbReference>
<reference evidence="14 15" key="1">
    <citation type="journal article" date="2020" name="IScience">
        <title>Genome Sequencing of the Endangered Kingdonia uniflora (Circaeasteraceae, Ranunculales) Reveals Potential Mechanisms of Evolutionary Specialization.</title>
        <authorList>
            <person name="Sun Y."/>
            <person name="Deng T."/>
            <person name="Zhang A."/>
            <person name="Moore M.J."/>
            <person name="Landis J.B."/>
            <person name="Lin N."/>
            <person name="Zhang H."/>
            <person name="Zhang X."/>
            <person name="Huang J."/>
            <person name="Zhang X."/>
            <person name="Sun H."/>
            <person name="Wang H."/>
        </authorList>
    </citation>
    <scope>NUCLEOTIDE SEQUENCE [LARGE SCALE GENOMIC DNA]</scope>
    <source>
        <strain evidence="14">TB1705</strain>
        <tissue evidence="14">Leaf</tissue>
    </source>
</reference>
<feature type="domain" description="Cation/H(+) antiporter central" evidence="12">
    <location>
        <begin position="506"/>
        <end position="621"/>
    </location>
</feature>
<dbReference type="GO" id="GO:0006885">
    <property type="term" value="P:regulation of pH"/>
    <property type="evidence" value="ECO:0007669"/>
    <property type="project" value="TreeGrafter"/>
</dbReference>
<keyword evidence="7" id="KW-0406">Ion transport</keyword>
<evidence type="ECO:0000256" key="6">
    <source>
        <dbReference type="ARBA" id="ARBA00022989"/>
    </source>
</evidence>
<dbReference type="Gene3D" id="1.20.1530.20">
    <property type="match status" value="1"/>
</dbReference>
<feature type="domain" description="Cation/H+ exchanger transmembrane" evidence="11">
    <location>
        <begin position="62"/>
        <end position="447"/>
    </location>
</feature>
<evidence type="ECO:0000256" key="1">
    <source>
        <dbReference type="ARBA" id="ARBA00004141"/>
    </source>
</evidence>
<dbReference type="EMBL" id="JACGCM010001948">
    <property type="protein sequence ID" value="KAF6146914.1"/>
    <property type="molecule type" value="Genomic_DNA"/>
</dbReference>
<dbReference type="OrthoDB" id="2687058at2759"/>
<keyword evidence="6 10" id="KW-1133">Transmembrane helix</keyword>
<dbReference type="InterPro" id="IPR038770">
    <property type="entry name" value="Na+/solute_symporter_sf"/>
</dbReference>
<dbReference type="PANTHER" id="PTHR32468:SF109">
    <property type="entry name" value="CATION_H(+) ANTIPORTER 24-RELATED"/>
    <property type="match status" value="1"/>
</dbReference>
<evidence type="ECO:0000313" key="14">
    <source>
        <dbReference type="EMBL" id="KAF6146914.1"/>
    </source>
</evidence>
<accession>A0A7J7LWI0</accession>
<evidence type="ECO:0000256" key="2">
    <source>
        <dbReference type="ARBA" id="ARBA00022448"/>
    </source>
</evidence>
<comment type="similarity">
    <text evidence="9">Belongs to the monovalent cation:proton antiporter 2 (CPA2) transporter (TC 2.A.37) family. CHX (TC 2.A.37.4) subfamily.</text>
</comment>